<evidence type="ECO:0000313" key="12">
    <source>
        <dbReference type="Proteomes" id="UP000254876"/>
    </source>
</evidence>
<dbReference type="GO" id="GO:0009007">
    <property type="term" value="F:site-specific DNA-methyltransferase (adenine-specific) activity"/>
    <property type="evidence" value="ECO:0007669"/>
    <property type="project" value="UniProtKB-EC"/>
</dbReference>
<dbReference type="Pfam" id="PF12950">
    <property type="entry name" value="TaqI_C"/>
    <property type="match status" value="1"/>
</dbReference>
<dbReference type="InterPro" id="IPR025931">
    <property type="entry name" value="TaqI_C"/>
</dbReference>
<evidence type="ECO:0000256" key="8">
    <source>
        <dbReference type="SAM" id="Coils"/>
    </source>
</evidence>
<evidence type="ECO:0000256" key="6">
    <source>
        <dbReference type="ARBA" id="ARBA00023125"/>
    </source>
</evidence>
<evidence type="ECO:0000256" key="7">
    <source>
        <dbReference type="ARBA" id="ARBA00047942"/>
    </source>
</evidence>
<dbReference type="InterPro" id="IPR002052">
    <property type="entry name" value="DNA_methylase_N6_adenine_CS"/>
</dbReference>
<dbReference type="Pfam" id="PF07669">
    <property type="entry name" value="Eco57I"/>
    <property type="match status" value="1"/>
</dbReference>
<dbReference type="Gene3D" id="3.40.50.150">
    <property type="entry name" value="Vaccinia Virus protein VP39"/>
    <property type="match status" value="2"/>
</dbReference>
<comment type="catalytic activity">
    <reaction evidence="7">
        <text>a 2'-deoxyadenosine in DNA + S-adenosyl-L-methionine = an N(6)-methyl-2'-deoxyadenosine in DNA + S-adenosyl-L-homocysteine + H(+)</text>
        <dbReference type="Rhea" id="RHEA:15197"/>
        <dbReference type="Rhea" id="RHEA-COMP:12418"/>
        <dbReference type="Rhea" id="RHEA-COMP:12419"/>
        <dbReference type="ChEBI" id="CHEBI:15378"/>
        <dbReference type="ChEBI" id="CHEBI:57856"/>
        <dbReference type="ChEBI" id="CHEBI:59789"/>
        <dbReference type="ChEBI" id="CHEBI:90615"/>
        <dbReference type="ChEBI" id="CHEBI:90616"/>
        <dbReference type="EC" id="2.1.1.72"/>
    </reaction>
</comment>
<dbReference type="GO" id="GO:0016787">
    <property type="term" value="F:hydrolase activity"/>
    <property type="evidence" value="ECO:0007669"/>
    <property type="project" value="UniProtKB-KW"/>
</dbReference>
<feature type="domain" description="Type II methyltransferase M.TaqI-like" evidence="9">
    <location>
        <begin position="66"/>
        <end position="356"/>
    </location>
</feature>
<evidence type="ECO:0000256" key="4">
    <source>
        <dbReference type="ARBA" id="ARBA00022691"/>
    </source>
</evidence>
<proteinExistence type="predicted"/>
<evidence type="ECO:0000256" key="2">
    <source>
        <dbReference type="ARBA" id="ARBA00022603"/>
    </source>
</evidence>
<accession>A0A7Z7M000</accession>
<dbReference type="InterPro" id="IPR029063">
    <property type="entry name" value="SAM-dependent_MTases_sf"/>
</dbReference>
<dbReference type="GO" id="GO:0003677">
    <property type="term" value="F:DNA binding"/>
    <property type="evidence" value="ECO:0007669"/>
    <property type="project" value="UniProtKB-KW"/>
</dbReference>
<sequence>MIVLKSELGILGDEDGKKLPCTIEIDNDEIYISDADGELFSYNRKDPQSLKIQKAIFHEKETLIENCLFGVDINPNSVNICRLRLWIELLKNAYYTDEGELQTLPNIDINIKCGNSLISKFALNDSLKNAFKSKEITFSVEDYKQAVKDYKTTNSKTKKREIEDIISTIKNNLKSSLDNKEKEKVSKALGEYQNEEQRQNNLIAFGERIKKAEKDKLKKLKQKAEEAKKQKEEILNNIIYRNAFEWRFEFPEVLDNEGNFTGFDVIIGNPPYIQLQKMGEASDALQKLGYETFVRTGDIYSLFYELGYKLLKEKGLLTFITSNKWMRAAYGESLRKFFTDKTNPEILIDFGGTQIFDTATVDTNILMFSRDKNRQQTLACIVKEKELKNLSDYFRQNNENVSFVSFESWVILSEIEQSIKAKIETVGVPLSSWDINIYRGILTGYNDAFIIDGKKKDELIAEDPKSAEIIRPLLRGRDIKRYSYEFADLYLITTFPSLKIDIEQYPSVKQHLISFGYHRLEQSGAKGSRKKTSNQWFETQDSIGYWEDFFRHKIVWKRIGSILRFSFDRSGSLALDSTCFAVGNHIKYLVAILNSKFGKYLMKESPKTGTGDLLISVQAIEPLLIPIPNSQDLKNIEDLMDMILNDNSISIENCEFQINQIIYSQIGLTKDEIDFIESQ</sequence>
<evidence type="ECO:0000256" key="1">
    <source>
        <dbReference type="ARBA" id="ARBA00011900"/>
    </source>
</evidence>
<dbReference type="SUPFAM" id="SSF53335">
    <property type="entry name" value="S-adenosyl-L-methionine-dependent methyltransferases"/>
    <property type="match status" value="1"/>
</dbReference>
<protein>
    <recommendedName>
        <fullName evidence="1">site-specific DNA-methyltransferase (adenine-specific)</fullName>
        <ecNumber evidence="1">2.1.1.72</ecNumber>
    </recommendedName>
</protein>
<dbReference type="EC" id="2.1.1.72" evidence="1"/>
<evidence type="ECO:0000256" key="3">
    <source>
        <dbReference type="ARBA" id="ARBA00022679"/>
    </source>
</evidence>
<keyword evidence="6" id="KW-0238">DNA-binding</keyword>
<keyword evidence="3" id="KW-0808">Transferase</keyword>
<dbReference type="InterPro" id="IPR050953">
    <property type="entry name" value="N4_N6_ade-DNA_methylase"/>
</dbReference>
<gene>
    <name evidence="11" type="ORF">NCTC10588_04092</name>
</gene>
<keyword evidence="8" id="KW-0175">Coiled coil</keyword>
<name>A0A7Z7M000_9FLAO</name>
<organism evidence="11 12">
    <name type="scientific">Elizabethkingia anophelis</name>
    <dbReference type="NCBI Taxonomy" id="1117645"/>
    <lineage>
        <taxon>Bacteria</taxon>
        <taxon>Pseudomonadati</taxon>
        <taxon>Bacteroidota</taxon>
        <taxon>Flavobacteriia</taxon>
        <taxon>Flavobacteriales</taxon>
        <taxon>Weeksellaceae</taxon>
        <taxon>Elizabethkingia</taxon>
    </lineage>
</organism>
<dbReference type="PROSITE" id="PS00092">
    <property type="entry name" value="N6_MTASE"/>
    <property type="match status" value="1"/>
</dbReference>
<keyword evidence="4" id="KW-0949">S-adenosyl-L-methionine</keyword>
<evidence type="ECO:0000259" key="10">
    <source>
        <dbReference type="Pfam" id="PF12950"/>
    </source>
</evidence>
<dbReference type="Proteomes" id="UP000254876">
    <property type="component" value="Unassembled WGS sequence"/>
</dbReference>
<dbReference type="InterPro" id="IPR011639">
    <property type="entry name" value="MethylTrfase_TaqI-like_dom"/>
</dbReference>
<dbReference type="EMBL" id="UFYD01000003">
    <property type="protein sequence ID" value="STF08876.1"/>
    <property type="molecule type" value="Genomic_DNA"/>
</dbReference>
<dbReference type="GO" id="GO:0032259">
    <property type="term" value="P:methylation"/>
    <property type="evidence" value="ECO:0007669"/>
    <property type="project" value="UniProtKB-KW"/>
</dbReference>
<evidence type="ECO:0000313" key="11">
    <source>
        <dbReference type="EMBL" id="STF08876.1"/>
    </source>
</evidence>
<comment type="caution">
    <text evidence="11">The sequence shown here is derived from an EMBL/GenBank/DDBJ whole genome shotgun (WGS) entry which is preliminary data.</text>
</comment>
<keyword evidence="2" id="KW-0489">Methyltransferase</keyword>
<keyword evidence="5" id="KW-0680">Restriction system</keyword>
<dbReference type="PANTHER" id="PTHR33841:SF1">
    <property type="entry name" value="DNA METHYLTRANSFERASE A"/>
    <property type="match status" value="1"/>
</dbReference>
<feature type="coiled-coil region" evidence="8">
    <location>
        <begin position="207"/>
        <end position="237"/>
    </location>
</feature>
<dbReference type="AlphaFoldDB" id="A0A7Z7M000"/>
<reference evidence="11 12" key="1">
    <citation type="submission" date="2018-06" db="EMBL/GenBank/DDBJ databases">
        <authorList>
            <consortium name="Pathogen Informatics"/>
            <person name="Doyle S."/>
        </authorList>
    </citation>
    <scope>NUCLEOTIDE SEQUENCE [LARGE SCALE GENOMIC DNA]</scope>
    <source>
        <strain evidence="11 12">NCTC10588</strain>
    </source>
</reference>
<dbReference type="PANTHER" id="PTHR33841">
    <property type="entry name" value="DNA METHYLTRANSFERASE YEEA-RELATED"/>
    <property type="match status" value="1"/>
</dbReference>
<feature type="domain" description="TaqI-like C-terminal specificity" evidence="10">
    <location>
        <begin position="472"/>
        <end position="605"/>
    </location>
</feature>
<evidence type="ECO:0000256" key="5">
    <source>
        <dbReference type="ARBA" id="ARBA00022747"/>
    </source>
</evidence>
<keyword evidence="11" id="KW-0378">Hydrolase</keyword>
<dbReference type="GO" id="GO:0009307">
    <property type="term" value="P:DNA restriction-modification system"/>
    <property type="evidence" value="ECO:0007669"/>
    <property type="project" value="UniProtKB-KW"/>
</dbReference>
<evidence type="ECO:0000259" key="9">
    <source>
        <dbReference type="Pfam" id="PF07669"/>
    </source>
</evidence>